<sequence length="53" mass="6103">MMQILWTRVSDPASSPEVDEQSLGCLSTLRESVFFFHQTQFSFLFKNLGSIVF</sequence>
<gene>
    <name evidence="1" type="ORF">SLEP1_g24318</name>
</gene>
<keyword evidence="2" id="KW-1185">Reference proteome</keyword>
<name>A0AAV5JLB2_9ROSI</name>
<organism evidence="1 2">
    <name type="scientific">Rubroshorea leprosula</name>
    <dbReference type="NCBI Taxonomy" id="152421"/>
    <lineage>
        <taxon>Eukaryota</taxon>
        <taxon>Viridiplantae</taxon>
        <taxon>Streptophyta</taxon>
        <taxon>Embryophyta</taxon>
        <taxon>Tracheophyta</taxon>
        <taxon>Spermatophyta</taxon>
        <taxon>Magnoliopsida</taxon>
        <taxon>eudicotyledons</taxon>
        <taxon>Gunneridae</taxon>
        <taxon>Pentapetalae</taxon>
        <taxon>rosids</taxon>
        <taxon>malvids</taxon>
        <taxon>Malvales</taxon>
        <taxon>Dipterocarpaceae</taxon>
        <taxon>Rubroshorea</taxon>
    </lineage>
</organism>
<proteinExistence type="predicted"/>
<dbReference type="AlphaFoldDB" id="A0AAV5JLB2"/>
<evidence type="ECO:0000313" key="1">
    <source>
        <dbReference type="EMBL" id="GKV13288.1"/>
    </source>
</evidence>
<dbReference type="EMBL" id="BPVZ01000038">
    <property type="protein sequence ID" value="GKV13288.1"/>
    <property type="molecule type" value="Genomic_DNA"/>
</dbReference>
<protein>
    <submittedName>
        <fullName evidence="1">Uncharacterized protein</fullName>
    </submittedName>
</protein>
<dbReference type="Proteomes" id="UP001054252">
    <property type="component" value="Unassembled WGS sequence"/>
</dbReference>
<accession>A0AAV5JLB2</accession>
<evidence type="ECO:0000313" key="2">
    <source>
        <dbReference type="Proteomes" id="UP001054252"/>
    </source>
</evidence>
<comment type="caution">
    <text evidence="1">The sequence shown here is derived from an EMBL/GenBank/DDBJ whole genome shotgun (WGS) entry which is preliminary data.</text>
</comment>
<reference evidence="1 2" key="1">
    <citation type="journal article" date="2021" name="Commun. Biol.">
        <title>The genome of Shorea leprosula (Dipterocarpaceae) highlights the ecological relevance of drought in aseasonal tropical rainforests.</title>
        <authorList>
            <person name="Ng K.K.S."/>
            <person name="Kobayashi M.J."/>
            <person name="Fawcett J.A."/>
            <person name="Hatakeyama M."/>
            <person name="Paape T."/>
            <person name="Ng C.H."/>
            <person name="Ang C.C."/>
            <person name="Tnah L.H."/>
            <person name="Lee C.T."/>
            <person name="Nishiyama T."/>
            <person name="Sese J."/>
            <person name="O'Brien M.J."/>
            <person name="Copetti D."/>
            <person name="Mohd Noor M.I."/>
            <person name="Ong R.C."/>
            <person name="Putra M."/>
            <person name="Sireger I.Z."/>
            <person name="Indrioko S."/>
            <person name="Kosugi Y."/>
            <person name="Izuno A."/>
            <person name="Isagi Y."/>
            <person name="Lee S.L."/>
            <person name="Shimizu K.K."/>
        </authorList>
    </citation>
    <scope>NUCLEOTIDE SEQUENCE [LARGE SCALE GENOMIC DNA]</scope>
    <source>
        <strain evidence="1">214</strain>
    </source>
</reference>